<evidence type="ECO:0000256" key="3">
    <source>
        <dbReference type="ARBA" id="ARBA00023125"/>
    </source>
</evidence>
<keyword evidence="4" id="KW-0804">Transcription</keyword>
<dbReference type="InParanoid" id="A0A1Y1X8N5"/>
<dbReference type="EMBL" id="MCFE01000681">
    <property type="protein sequence ID" value="ORX82125.1"/>
    <property type="molecule type" value="Genomic_DNA"/>
</dbReference>
<sequence>MTTIGRSWETAETRLLIDLRRIMEGEFASMKRNAPLWKKISDQMKNGGFHRTDKQCKEKWKNLLSEFKPLQQEPASAESRTTPNNKRRRESEDDNSDGKRGLNKADLKSNVVENAKSDAESAESAKELRGNEDKPYCWWRLLLGLCPMSRT</sequence>
<keyword evidence="2" id="KW-0805">Transcription regulation</keyword>
<evidence type="ECO:0000256" key="1">
    <source>
        <dbReference type="ARBA" id="ARBA00004123"/>
    </source>
</evidence>
<proteinExistence type="predicted"/>
<dbReference type="SUPFAM" id="SSF46689">
    <property type="entry name" value="Homeodomain-like"/>
    <property type="match status" value="1"/>
</dbReference>
<dbReference type="Proteomes" id="UP000193498">
    <property type="component" value="Unassembled WGS sequence"/>
</dbReference>
<keyword evidence="5" id="KW-0539">Nucleus</keyword>
<name>A0A1Y1X8N5_9FUNG</name>
<comment type="subcellular location">
    <subcellularLocation>
        <location evidence="1">Nucleus</location>
    </subcellularLocation>
</comment>
<dbReference type="PROSITE" id="PS50090">
    <property type="entry name" value="MYB_LIKE"/>
    <property type="match status" value="1"/>
</dbReference>
<evidence type="ECO:0000313" key="9">
    <source>
        <dbReference type="EMBL" id="ORX82125.1"/>
    </source>
</evidence>
<dbReference type="PANTHER" id="PTHR21654:SF84">
    <property type="entry name" value="SI:DKEY-66I24.7"/>
    <property type="match status" value="1"/>
</dbReference>
<evidence type="ECO:0000259" key="8">
    <source>
        <dbReference type="PROSITE" id="PS51294"/>
    </source>
</evidence>
<dbReference type="Gene3D" id="1.10.10.60">
    <property type="entry name" value="Homeodomain-like"/>
    <property type="match status" value="1"/>
</dbReference>
<dbReference type="PANTHER" id="PTHR21654">
    <property type="entry name" value="FI21293P1"/>
    <property type="match status" value="1"/>
</dbReference>
<gene>
    <name evidence="9" type="ORF">K493DRAFT_361576</name>
</gene>
<dbReference type="Pfam" id="PF13837">
    <property type="entry name" value="Myb_DNA-bind_4"/>
    <property type="match status" value="1"/>
</dbReference>
<dbReference type="OrthoDB" id="691673at2759"/>
<evidence type="ECO:0000256" key="6">
    <source>
        <dbReference type="SAM" id="MobiDB-lite"/>
    </source>
</evidence>
<evidence type="ECO:0000256" key="2">
    <source>
        <dbReference type="ARBA" id="ARBA00023015"/>
    </source>
</evidence>
<dbReference type="CDD" id="cd12203">
    <property type="entry name" value="GT1"/>
    <property type="match status" value="1"/>
</dbReference>
<feature type="region of interest" description="Disordered" evidence="6">
    <location>
        <begin position="67"/>
        <end position="130"/>
    </location>
</feature>
<dbReference type="GO" id="GO:0010468">
    <property type="term" value="P:regulation of gene expression"/>
    <property type="evidence" value="ECO:0007669"/>
    <property type="project" value="UniProtKB-ARBA"/>
</dbReference>
<dbReference type="SMART" id="SM00717">
    <property type="entry name" value="SANT"/>
    <property type="match status" value="1"/>
</dbReference>
<dbReference type="InterPro" id="IPR017930">
    <property type="entry name" value="Myb_dom"/>
</dbReference>
<dbReference type="InterPro" id="IPR044822">
    <property type="entry name" value="Myb_DNA-bind_4"/>
</dbReference>
<keyword evidence="10" id="KW-1185">Reference proteome</keyword>
<dbReference type="GO" id="GO:0003677">
    <property type="term" value="F:DNA binding"/>
    <property type="evidence" value="ECO:0007669"/>
    <property type="project" value="UniProtKB-KW"/>
</dbReference>
<feature type="compositionally biased region" description="Basic and acidic residues" evidence="6">
    <location>
        <begin position="96"/>
        <end position="107"/>
    </location>
</feature>
<dbReference type="AlphaFoldDB" id="A0A1Y1X8N5"/>
<protein>
    <submittedName>
        <fullName evidence="9">Uncharacterized protein</fullName>
    </submittedName>
</protein>
<organism evidence="9 10">
    <name type="scientific">Basidiobolus meristosporus CBS 931.73</name>
    <dbReference type="NCBI Taxonomy" id="1314790"/>
    <lineage>
        <taxon>Eukaryota</taxon>
        <taxon>Fungi</taxon>
        <taxon>Fungi incertae sedis</taxon>
        <taxon>Zoopagomycota</taxon>
        <taxon>Entomophthoromycotina</taxon>
        <taxon>Basidiobolomycetes</taxon>
        <taxon>Basidiobolales</taxon>
        <taxon>Basidiobolaceae</taxon>
        <taxon>Basidiobolus</taxon>
    </lineage>
</organism>
<dbReference type="InterPro" id="IPR009057">
    <property type="entry name" value="Homeodomain-like_sf"/>
</dbReference>
<evidence type="ECO:0000313" key="10">
    <source>
        <dbReference type="Proteomes" id="UP000193498"/>
    </source>
</evidence>
<evidence type="ECO:0000256" key="5">
    <source>
        <dbReference type="ARBA" id="ARBA00023242"/>
    </source>
</evidence>
<evidence type="ECO:0000259" key="7">
    <source>
        <dbReference type="PROSITE" id="PS50090"/>
    </source>
</evidence>
<dbReference type="PROSITE" id="PS51294">
    <property type="entry name" value="HTH_MYB"/>
    <property type="match status" value="1"/>
</dbReference>
<evidence type="ECO:0000256" key="4">
    <source>
        <dbReference type="ARBA" id="ARBA00023163"/>
    </source>
</evidence>
<dbReference type="InterPro" id="IPR001005">
    <property type="entry name" value="SANT/Myb"/>
</dbReference>
<reference evidence="9 10" key="1">
    <citation type="submission" date="2016-07" db="EMBL/GenBank/DDBJ databases">
        <title>Pervasive Adenine N6-methylation of Active Genes in Fungi.</title>
        <authorList>
            <consortium name="DOE Joint Genome Institute"/>
            <person name="Mondo S.J."/>
            <person name="Dannebaum R.O."/>
            <person name="Kuo R.C."/>
            <person name="Labutti K."/>
            <person name="Haridas S."/>
            <person name="Kuo A."/>
            <person name="Salamov A."/>
            <person name="Ahrendt S.R."/>
            <person name="Lipzen A."/>
            <person name="Sullivan W."/>
            <person name="Andreopoulos W.B."/>
            <person name="Clum A."/>
            <person name="Lindquist E."/>
            <person name="Daum C."/>
            <person name="Ramamoorthy G.K."/>
            <person name="Gryganskyi A."/>
            <person name="Culley D."/>
            <person name="Magnuson J.K."/>
            <person name="James T.Y."/>
            <person name="O'Malley M.A."/>
            <person name="Stajich J.E."/>
            <person name="Spatafora J.W."/>
            <person name="Visel A."/>
            <person name="Grigoriev I.V."/>
        </authorList>
    </citation>
    <scope>NUCLEOTIDE SEQUENCE [LARGE SCALE GENOMIC DNA]</scope>
    <source>
        <strain evidence="9 10">CBS 931.73</strain>
    </source>
</reference>
<feature type="compositionally biased region" description="Basic and acidic residues" evidence="6">
    <location>
        <begin position="115"/>
        <end position="130"/>
    </location>
</feature>
<keyword evidence="3" id="KW-0238">DNA-binding</keyword>
<feature type="domain" description="Myb-like" evidence="7">
    <location>
        <begin position="7"/>
        <end position="64"/>
    </location>
</feature>
<dbReference type="GO" id="GO:0005634">
    <property type="term" value="C:nucleus"/>
    <property type="evidence" value="ECO:0007669"/>
    <property type="project" value="UniProtKB-SubCell"/>
</dbReference>
<comment type="caution">
    <text evidence="9">The sequence shown here is derived from an EMBL/GenBank/DDBJ whole genome shotgun (WGS) entry which is preliminary data.</text>
</comment>
<feature type="domain" description="HTH myb-type" evidence="8">
    <location>
        <begin position="1"/>
        <end position="68"/>
    </location>
</feature>
<accession>A0A1Y1X8N5</accession>